<gene>
    <name evidence="2" type="ORF">C7B65_13970</name>
</gene>
<dbReference type="PANTHER" id="PTHR35551:SF1">
    <property type="entry name" value="ACCLIMATION OF PHOTOSYNTHESIS TO ENVIRONMENT"/>
    <property type="match status" value="1"/>
</dbReference>
<accession>A0A2T1DEJ4</accession>
<dbReference type="RefSeq" id="WP_106254022.1">
    <property type="nucleotide sequence ID" value="NZ_PVWG01000014.1"/>
</dbReference>
<keyword evidence="3" id="KW-1185">Reference proteome</keyword>
<feature type="transmembrane region" description="Helical" evidence="1">
    <location>
        <begin position="7"/>
        <end position="27"/>
    </location>
</feature>
<proteinExistence type="predicted"/>
<keyword evidence="1" id="KW-1133">Transmembrane helix</keyword>
<organism evidence="2 3">
    <name type="scientific">Phormidesmis priestleyi ULC007</name>
    <dbReference type="NCBI Taxonomy" id="1920490"/>
    <lineage>
        <taxon>Bacteria</taxon>
        <taxon>Bacillati</taxon>
        <taxon>Cyanobacteriota</taxon>
        <taxon>Cyanophyceae</taxon>
        <taxon>Leptolyngbyales</taxon>
        <taxon>Leptolyngbyaceae</taxon>
        <taxon>Phormidesmis</taxon>
    </lineage>
</organism>
<reference evidence="2 3" key="2">
    <citation type="submission" date="2018-03" db="EMBL/GenBank/DDBJ databases">
        <title>The ancient ancestry and fast evolution of plastids.</title>
        <authorList>
            <person name="Moore K.R."/>
            <person name="Magnabosco C."/>
            <person name="Momper L."/>
            <person name="Gold D.A."/>
            <person name="Bosak T."/>
            <person name="Fournier G.P."/>
        </authorList>
    </citation>
    <scope>NUCLEOTIDE SEQUENCE [LARGE SCALE GENOMIC DNA]</scope>
    <source>
        <strain evidence="2 3">ULC007</strain>
    </source>
</reference>
<name>A0A2T1DEJ4_9CYAN</name>
<dbReference type="PANTHER" id="PTHR35551">
    <property type="match status" value="1"/>
</dbReference>
<comment type="caution">
    <text evidence="2">The sequence shown here is derived from an EMBL/GenBank/DDBJ whole genome shotgun (WGS) entry which is preliminary data.</text>
</comment>
<evidence type="ECO:0000256" key="1">
    <source>
        <dbReference type="SAM" id="Phobius"/>
    </source>
</evidence>
<keyword evidence="1" id="KW-0812">Transmembrane</keyword>
<protein>
    <recommendedName>
        <fullName evidence="4">DUF2854 domain-containing protein</fullName>
    </recommendedName>
</protein>
<dbReference type="Pfam" id="PF11016">
    <property type="entry name" value="DUF2854"/>
    <property type="match status" value="1"/>
</dbReference>
<dbReference type="Proteomes" id="UP000238634">
    <property type="component" value="Unassembled WGS sequence"/>
</dbReference>
<dbReference type="EMBL" id="PVWG01000014">
    <property type="protein sequence ID" value="PSB18873.1"/>
    <property type="molecule type" value="Genomic_DNA"/>
</dbReference>
<dbReference type="InterPro" id="IPR021275">
    <property type="entry name" value="DUF2854"/>
</dbReference>
<reference evidence="2 3" key="1">
    <citation type="submission" date="2018-02" db="EMBL/GenBank/DDBJ databases">
        <authorList>
            <person name="Cohen D.B."/>
            <person name="Kent A.D."/>
        </authorList>
    </citation>
    <scope>NUCLEOTIDE SEQUENCE [LARGE SCALE GENOMIC DNA]</scope>
    <source>
        <strain evidence="2 3">ULC007</strain>
    </source>
</reference>
<dbReference type="AlphaFoldDB" id="A0A2T1DEJ4"/>
<keyword evidence="1" id="KW-0472">Membrane</keyword>
<evidence type="ECO:0000313" key="3">
    <source>
        <dbReference type="Proteomes" id="UP000238634"/>
    </source>
</evidence>
<sequence>MLRRISLALVGLVVGGVLTIVGFAAYFLNYSTLNLIGFFYGIPLLLGGLALKASELEPVPLMEPTPPAVLDLRQAQATPTQTQILKDVTRFRYGQQAHLDISLGHLGLSPTDDERPILRGVRETEVDGAYTLVLNFESLLVPFETWKTKQEKMTTFFGPNVKVKLDSPEPDRVEVALIATPEPTPEKV</sequence>
<evidence type="ECO:0008006" key="4">
    <source>
        <dbReference type="Google" id="ProtNLM"/>
    </source>
</evidence>
<evidence type="ECO:0000313" key="2">
    <source>
        <dbReference type="EMBL" id="PSB18873.1"/>
    </source>
</evidence>